<comment type="caution">
    <text evidence="2">The sequence shown here is derived from an EMBL/GenBank/DDBJ whole genome shotgun (WGS) entry which is preliminary data.</text>
</comment>
<sequence>MSLRPFPSCLLLCATLAPLSALAQQDEPISTDRPDFVNSADVVGKGTVQVETGFALERNRDAGEKERTTSTPVLLRVGVSDTLELRAETDGRVRHRVDGATRARERGWADDVIGIKWHARDADEGGPSVGFTLEADLDTGSPAFRGNGVQPALGMSAEWDLPQDMSLGVMPGLTRVKNDDGSHGVNGFFGIVLDKAWNDHFKTFAEFAAPQIAHAKNGGTQAQADVGVAWLLTRDCQLDAMYSRGLNSHTADHAVTVGLSFRL</sequence>
<evidence type="ECO:0000313" key="3">
    <source>
        <dbReference type="Proteomes" id="UP000318431"/>
    </source>
</evidence>
<evidence type="ECO:0000256" key="1">
    <source>
        <dbReference type="SAM" id="SignalP"/>
    </source>
</evidence>
<dbReference type="EMBL" id="VLLB01000003">
    <property type="protein sequence ID" value="TWI66361.1"/>
    <property type="molecule type" value="Genomic_DNA"/>
</dbReference>
<keyword evidence="1" id="KW-0732">Signal</keyword>
<dbReference type="SUPFAM" id="SSF103515">
    <property type="entry name" value="Autotransporter"/>
    <property type="match status" value="1"/>
</dbReference>
<gene>
    <name evidence="2" type="ORF">IP91_02174</name>
</gene>
<name>A0A562RBB7_9BURK</name>
<dbReference type="InterPro" id="IPR036709">
    <property type="entry name" value="Autotransporte_beta_dom_sf"/>
</dbReference>
<dbReference type="Pfam" id="PF13557">
    <property type="entry name" value="Phenol_MetA_deg"/>
    <property type="match status" value="1"/>
</dbReference>
<dbReference type="OrthoDB" id="8770768at2"/>
<evidence type="ECO:0000313" key="2">
    <source>
        <dbReference type="EMBL" id="TWI66361.1"/>
    </source>
</evidence>
<reference evidence="2 3" key="1">
    <citation type="journal article" date="2015" name="Stand. Genomic Sci.">
        <title>Genomic Encyclopedia of Bacterial and Archaeal Type Strains, Phase III: the genomes of soil and plant-associated and newly described type strains.</title>
        <authorList>
            <person name="Whitman W.B."/>
            <person name="Woyke T."/>
            <person name="Klenk H.P."/>
            <person name="Zhou Y."/>
            <person name="Lilburn T.G."/>
            <person name="Beck B.J."/>
            <person name="De Vos P."/>
            <person name="Vandamme P."/>
            <person name="Eisen J.A."/>
            <person name="Garrity G."/>
            <person name="Hugenholtz P."/>
            <person name="Kyrpides N.C."/>
        </authorList>
    </citation>
    <scope>NUCLEOTIDE SEQUENCE [LARGE SCALE GENOMIC DNA]</scope>
    <source>
        <strain evidence="2 3">CGMCC 1.10822</strain>
    </source>
</reference>
<feature type="signal peptide" evidence="1">
    <location>
        <begin position="1"/>
        <end position="23"/>
    </location>
</feature>
<dbReference type="RefSeq" id="WP_145648990.1">
    <property type="nucleotide sequence ID" value="NZ_VLLB01000003.1"/>
</dbReference>
<dbReference type="InterPro" id="IPR025737">
    <property type="entry name" value="FApF"/>
</dbReference>
<organism evidence="2 3">
    <name type="scientific">Pseudoduganella lurida</name>
    <dbReference type="NCBI Taxonomy" id="1036180"/>
    <lineage>
        <taxon>Bacteria</taxon>
        <taxon>Pseudomonadati</taxon>
        <taxon>Pseudomonadota</taxon>
        <taxon>Betaproteobacteria</taxon>
        <taxon>Burkholderiales</taxon>
        <taxon>Oxalobacteraceae</taxon>
        <taxon>Telluria group</taxon>
        <taxon>Pseudoduganella</taxon>
    </lineage>
</organism>
<keyword evidence="3" id="KW-1185">Reference proteome</keyword>
<accession>A0A562RBB7</accession>
<feature type="chain" id="PRO_5022227517" evidence="1">
    <location>
        <begin position="24"/>
        <end position="263"/>
    </location>
</feature>
<protein>
    <submittedName>
        <fullName evidence="2">Outer membrane putative beta-barrel porin/alpha-amylase</fullName>
    </submittedName>
</protein>
<proteinExistence type="predicted"/>
<dbReference type="AlphaFoldDB" id="A0A562RBB7"/>
<dbReference type="Proteomes" id="UP000318431">
    <property type="component" value="Unassembled WGS sequence"/>
</dbReference>